<organism evidence="2 3">
    <name type="scientific">Pseudorhodoferax soli</name>
    <dbReference type="NCBI Taxonomy" id="545864"/>
    <lineage>
        <taxon>Bacteria</taxon>
        <taxon>Pseudomonadati</taxon>
        <taxon>Pseudomonadota</taxon>
        <taxon>Betaproteobacteria</taxon>
        <taxon>Burkholderiales</taxon>
        <taxon>Comamonadaceae</taxon>
    </lineage>
</organism>
<dbReference type="InterPro" id="IPR054545">
    <property type="entry name" value="ApeI-like"/>
</dbReference>
<keyword evidence="3" id="KW-1185">Reference proteome</keyword>
<dbReference type="AlphaFoldDB" id="A0A368Y0B3"/>
<evidence type="ECO:0000259" key="1">
    <source>
        <dbReference type="Pfam" id="PF22818"/>
    </source>
</evidence>
<accession>A0A368Y0B3</accession>
<name>A0A368Y0B3_9BURK</name>
<evidence type="ECO:0000313" key="3">
    <source>
        <dbReference type="Proteomes" id="UP000252884"/>
    </source>
</evidence>
<protein>
    <submittedName>
        <fullName evidence="2">FabA-like protein</fullName>
    </submittedName>
</protein>
<evidence type="ECO:0000313" key="2">
    <source>
        <dbReference type="EMBL" id="RCW72836.1"/>
    </source>
</evidence>
<proteinExistence type="predicted"/>
<dbReference type="SUPFAM" id="SSF54637">
    <property type="entry name" value="Thioesterase/thiol ester dehydrase-isomerase"/>
    <property type="match status" value="1"/>
</dbReference>
<dbReference type="RefSeq" id="WP_245965694.1">
    <property type="nucleotide sequence ID" value="NZ_QPJK01000003.1"/>
</dbReference>
<dbReference type="GO" id="GO:0016829">
    <property type="term" value="F:lyase activity"/>
    <property type="evidence" value="ECO:0007669"/>
    <property type="project" value="UniProtKB-KW"/>
</dbReference>
<comment type="caution">
    <text evidence="2">The sequence shown here is derived from an EMBL/GenBank/DDBJ whole genome shotgun (WGS) entry which is preliminary data.</text>
</comment>
<sequence length="109" mass="11156">MTDAATPRSLALHIPADHPAFAGHFPGQPLLPGVALLAAVLEAVLADAALAARVGPAPRLGHAKFLAPVRPGAQLEIRLDGSSRGLRFEVRDLSVGARVAASGLFEVAP</sequence>
<dbReference type="Pfam" id="PF22818">
    <property type="entry name" value="ApeI-like"/>
    <property type="match status" value="1"/>
</dbReference>
<dbReference type="EMBL" id="QPJK01000003">
    <property type="protein sequence ID" value="RCW72836.1"/>
    <property type="molecule type" value="Genomic_DNA"/>
</dbReference>
<gene>
    <name evidence="2" type="ORF">DES41_103443</name>
</gene>
<feature type="domain" description="ApeI dehydratase-like" evidence="1">
    <location>
        <begin position="9"/>
        <end position="92"/>
    </location>
</feature>
<reference evidence="2 3" key="1">
    <citation type="submission" date="2018-07" db="EMBL/GenBank/DDBJ databases">
        <title>Genomic Encyclopedia of Type Strains, Phase IV (KMG-IV): sequencing the most valuable type-strain genomes for metagenomic binning, comparative biology and taxonomic classification.</title>
        <authorList>
            <person name="Goeker M."/>
        </authorList>
    </citation>
    <scope>NUCLEOTIDE SEQUENCE [LARGE SCALE GENOMIC DNA]</scope>
    <source>
        <strain evidence="2 3">DSM 21634</strain>
    </source>
</reference>
<dbReference type="Proteomes" id="UP000252884">
    <property type="component" value="Unassembled WGS sequence"/>
</dbReference>
<dbReference type="InterPro" id="IPR029069">
    <property type="entry name" value="HotDog_dom_sf"/>
</dbReference>
<dbReference type="Gene3D" id="3.10.129.10">
    <property type="entry name" value="Hotdog Thioesterase"/>
    <property type="match status" value="1"/>
</dbReference>